<dbReference type="CDD" id="cd10027">
    <property type="entry name" value="UDG-F1-like"/>
    <property type="match status" value="1"/>
</dbReference>
<reference evidence="13 14" key="1">
    <citation type="submission" date="2011-01" db="EMBL/GenBank/DDBJ databases">
        <authorList>
            <person name="Muzny D."/>
            <person name="Qin X."/>
            <person name="Buhay C."/>
            <person name="Dugan-Rocha S."/>
            <person name="Ding Y."/>
            <person name="Chen G."/>
            <person name="Hawes A."/>
            <person name="Holder M."/>
            <person name="Jhangiani S."/>
            <person name="Johnson A."/>
            <person name="Khan Z."/>
            <person name="Li Z."/>
            <person name="Liu W."/>
            <person name="Liu X."/>
            <person name="Perez L."/>
            <person name="Shen H."/>
            <person name="Wang Q."/>
            <person name="Watt J."/>
            <person name="Xi L."/>
            <person name="Xin Y."/>
            <person name="Zhou J."/>
            <person name="Deng J."/>
            <person name="Jiang H."/>
            <person name="Liu Y."/>
            <person name="Qu J."/>
            <person name="Song X.-Z."/>
            <person name="Zhang L."/>
            <person name="Villasana D."/>
            <person name="Johnson A."/>
            <person name="Liu J."/>
            <person name="Liyanage D."/>
            <person name="Lorensuhewa L."/>
            <person name="Robinson T."/>
            <person name="Song A."/>
            <person name="Song B.-B."/>
            <person name="Dinh H."/>
            <person name="Thornton R."/>
            <person name="Coyle M."/>
            <person name="Francisco L."/>
            <person name="Jackson L."/>
            <person name="Javaid M."/>
            <person name="Korchina V."/>
            <person name="Kovar C."/>
            <person name="Mata R."/>
            <person name="Mathew T."/>
            <person name="Ngo R."/>
            <person name="Nguyen L."/>
            <person name="Nguyen N."/>
            <person name="Okwuonu G."/>
            <person name="Ongeri F."/>
            <person name="Pham C."/>
            <person name="Simmons D."/>
            <person name="Wilczek-Boney K."/>
            <person name="Hale W."/>
            <person name="Jakkamsetti A."/>
            <person name="Pham P."/>
            <person name="Ruth R."/>
            <person name="San Lucas F."/>
            <person name="Warren J."/>
            <person name="Zhang J."/>
            <person name="Zhao Z."/>
            <person name="Zhou C."/>
            <person name="Zhu D."/>
            <person name="Lee S."/>
            <person name="Bess C."/>
            <person name="Blankenburg K."/>
            <person name="Forbes L."/>
            <person name="Fu Q."/>
            <person name="Gubbala S."/>
            <person name="Hirani K."/>
            <person name="Jayaseelan J.C."/>
            <person name="Lara F."/>
            <person name="Munidasa M."/>
            <person name="Palculict T."/>
            <person name="Patil S."/>
            <person name="Pu L.-L."/>
            <person name="Saada N."/>
            <person name="Tang L."/>
            <person name="Weissenberger G."/>
            <person name="Zhu Y."/>
            <person name="Hemphill L."/>
            <person name="Shang Y."/>
            <person name="Youmans B."/>
            <person name="Ayvaz T."/>
            <person name="Ross M."/>
            <person name="Santibanez J."/>
            <person name="Aqrawi P."/>
            <person name="Gross S."/>
            <person name="Joshi V."/>
            <person name="Fowler G."/>
            <person name="Nazareth L."/>
            <person name="Reid J."/>
            <person name="Worley K."/>
            <person name="Petrosino J."/>
            <person name="Highlander S."/>
            <person name="Gibbs R."/>
        </authorList>
    </citation>
    <scope>NUCLEOTIDE SEQUENCE [LARGE SCALE GENOMIC DNA]</scope>
    <source>
        <strain evidence="13 14">ATCC 25644</strain>
    </source>
</reference>
<keyword evidence="13" id="KW-0326">Glycosidase</keyword>
<sequence length="232" mass="26176">MLKLKTIIHNEWQEVLESEFESDYYAKLHAFLKNEYLSQTIYPDMYHIFEAFELTPFSDVKVVILGQDPYHGPNQAHGLSFSVLPGVDIPPSLRNIYKELESDLGIKPVNHGYLKKWAEQGVLLLNSVLTVRNGQAFSHKGKGWERLTDAAIEKLSSRPGPVVFILWGRAAQDKISLIDTTKNIVLKSAHPSPLSASRGFFGSRPFSKTNQALIAMGEEPIDWQLPETIDEL</sequence>
<dbReference type="GO" id="GO:0097510">
    <property type="term" value="P:base-excision repair, AP site formation via deaminated base removal"/>
    <property type="evidence" value="ECO:0007669"/>
    <property type="project" value="TreeGrafter"/>
</dbReference>
<dbReference type="Gene3D" id="3.40.470.10">
    <property type="entry name" value="Uracil-DNA glycosylase-like domain"/>
    <property type="match status" value="1"/>
</dbReference>
<evidence type="ECO:0000256" key="11">
    <source>
        <dbReference type="RuleBase" id="RU003780"/>
    </source>
</evidence>
<dbReference type="NCBIfam" id="TIGR00628">
    <property type="entry name" value="ung"/>
    <property type="match status" value="1"/>
</dbReference>
<proteinExistence type="inferred from homology"/>
<dbReference type="FunFam" id="3.40.470.10:FF:000001">
    <property type="entry name" value="Uracil-DNA glycosylase"/>
    <property type="match status" value="1"/>
</dbReference>
<dbReference type="EC" id="3.2.2.27" evidence="4 9"/>
<dbReference type="Pfam" id="PF03167">
    <property type="entry name" value="UDG"/>
    <property type="match status" value="1"/>
</dbReference>
<comment type="caution">
    <text evidence="13">The sequence shown here is derived from an EMBL/GenBank/DDBJ whole genome shotgun (WGS) entry which is preliminary data.</text>
</comment>
<evidence type="ECO:0000256" key="7">
    <source>
        <dbReference type="ARBA" id="ARBA00022801"/>
    </source>
</evidence>
<keyword evidence="9" id="KW-0963">Cytoplasm</keyword>
<feature type="domain" description="Uracil-DNA glycosylase-like" evidence="12">
    <location>
        <begin position="53"/>
        <end position="213"/>
    </location>
</feature>
<comment type="function">
    <text evidence="2 9 11">Excises uracil residues from the DNA which can arise as a result of misincorporation of dUMP residues by DNA polymerase or due to deamination of cytosine.</text>
</comment>
<dbReference type="GO" id="GO:0004844">
    <property type="term" value="F:uracil DNA N-glycosylase activity"/>
    <property type="evidence" value="ECO:0007669"/>
    <property type="project" value="UniProtKB-UniRule"/>
</dbReference>
<comment type="subcellular location">
    <subcellularLocation>
        <location evidence="9">Cytoplasm</location>
    </subcellularLocation>
</comment>
<dbReference type="HAMAP" id="MF_00148">
    <property type="entry name" value="UDG"/>
    <property type="match status" value="1"/>
</dbReference>
<dbReference type="SMART" id="SM00987">
    <property type="entry name" value="UreE_C"/>
    <property type="match status" value="1"/>
</dbReference>
<evidence type="ECO:0000256" key="1">
    <source>
        <dbReference type="ARBA" id="ARBA00001400"/>
    </source>
</evidence>
<comment type="similarity">
    <text evidence="3 9 11">Belongs to the uracil-DNA glycosylase (UDG) superfamily. UNG family.</text>
</comment>
<organism evidence="13 14">
    <name type="scientific">Ligilactobacillus ruminis ATCC 25644</name>
    <dbReference type="NCBI Taxonomy" id="525362"/>
    <lineage>
        <taxon>Bacteria</taxon>
        <taxon>Bacillati</taxon>
        <taxon>Bacillota</taxon>
        <taxon>Bacilli</taxon>
        <taxon>Lactobacillales</taxon>
        <taxon>Lactobacillaceae</taxon>
        <taxon>Ligilactobacillus</taxon>
    </lineage>
</organism>
<dbReference type="NCBIfam" id="NF003588">
    <property type="entry name" value="PRK05254.1-1"/>
    <property type="match status" value="1"/>
</dbReference>
<dbReference type="Proteomes" id="UP000004099">
    <property type="component" value="Unassembled WGS sequence"/>
</dbReference>
<keyword evidence="7 9" id="KW-0378">Hydrolase</keyword>
<keyword evidence="8 9" id="KW-0234">DNA repair</keyword>
<dbReference type="PANTHER" id="PTHR11264">
    <property type="entry name" value="URACIL-DNA GLYCOSYLASE"/>
    <property type="match status" value="1"/>
</dbReference>
<feature type="active site" description="Proton acceptor" evidence="9 10">
    <location>
        <position position="68"/>
    </location>
</feature>
<keyword evidence="6 9" id="KW-0227">DNA damage</keyword>
<dbReference type="EMBL" id="ACGS02000029">
    <property type="protein sequence ID" value="EFZ35013.1"/>
    <property type="molecule type" value="Genomic_DNA"/>
</dbReference>
<dbReference type="InterPro" id="IPR036895">
    <property type="entry name" value="Uracil-DNA_glycosylase-like_sf"/>
</dbReference>
<dbReference type="PANTHER" id="PTHR11264:SF0">
    <property type="entry name" value="URACIL-DNA GLYCOSYLASE"/>
    <property type="match status" value="1"/>
</dbReference>
<dbReference type="NCBIfam" id="NF003592">
    <property type="entry name" value="PRK05254.1-5"/>
    <property type="match status" value="1"/>
</dbReference>
<evidence type="ECO:0000313" key="14">
    <source>
        <dbReference type="Proteomes" id="UP000004099"/>
    </source>
</evidence>
<evidence type="ECO:0000256" key="3">
    <source>
        <dbReference type="ARBA" id="ARBA00008184"/>
    </source>
</evidence>
<protein>
    <recommendedName>
        <fullName evidence="5 9">Uracil-DNA glycosylase</fullName>
        <shortName evidence="9">UDG</shortName>
        <ecNumber evidence="4 9">3.2.2.27</ecNumber>
    </recommendedName>
</protein>
<dbReference type="NCBIfam" id="NF003591">
    <property type="entry name" value="PRK05254.1-4"/>
    <property type="match status" value="1"/>
</dbReference>
<name>E7FPT2_9LACO</name>
<dbReference type="SUPFAM" id="SSF52141">
    <property type="entry name" value="Uracil-DNA glycosylase-like"/>
    <property type="match status" value="1"/>
</dbReference>
<dbReference type="AlphaFoldDB" id="E7FPT2"/>
<dbReference type="NCBIfam" id="NF003589">
    <property type="entry name" value="PRK05254.1-2"/>
    <property type="match status" value="1"/>
</dbReference>
<evidence type="ECO:0000256" key="2">
    <source>
        <dbReference type="ARBA" id="ARBA00002631"/>
    </source>
</evidence>
<evidence type="ECO:0000256" key="6">
    <source>
        <dbReference type="ARBA" id="ARBA00022763"/>
    </source>
</evidence>
<dbReference type="InterPro" id="IPR005122">
    <property type="entry name" value="Uracil-DNA_glycosylase-like"/>
</dbReference>
<evidence type="ECO:0000256" key="8">
    <source>
        <dbReference type="ARBA" id="ARBA00023204"/>
    </source>
</evidence>
<dbReference type="GO" id="GO:0005737">
    <property type="term" value="C:cytoplasm"/>
    <property type="evidence" value="ECO:0007669"/>
    <property type="project" value="UniProtKB-SubCell"/>
</dbReference>
<evidence type="ECO:0000256" key="10">
    <source>
        <dbReference type="PROSITE-ProRule" id="PRU10072"/>
    </source>
</evidence>
<accession>E7FPT2</accession>
<dbReference type="PROSITE" id="PS00130">
    <property type="entry name" value="U_DNA_GLYCOSYLASE"/>
    <property type="match status" value="1"/>
</dbReference>
<dbReference type="HOGENOM" id="CLU_032162_3_0_9"/>
<comment type="catalytic activity">
    <reaction evidence="1 9 11">
        <text>Hydrolyzes single-stranded DNA or mismatched double-stranded DNA and polynucleotides, releasing free uracil.</text>
        <dbReference type="EC" id="3.2.2.27"/>
    </reaction>
</comment>
<evidence type="ECO:0000313" key="13">
    <source>
        <dbReference type="EMBL" id="EFZ35013.1"/>
    </source>
</evidence>
<gene>
    <name evidence="9 13" type="primary">ung</name>
    <name evidence="13" type="ORF">HMPREF0542_10909</name>
</gene>
<evidence type="ECO:0000256" key="5">
    <source>
        <dbReference type="ARBA" id="ARBA00018429"/>
    </source>
</evidence>
<evidence type="ECO:0000259" key="12">
    <source>
        <dbReference type="SMART" id="SM00986"/>
    </source>
</evidence>
<evidence type="ECO:0000256" key="4">
    <source>
        <dbReference type="ARBA" id="ARBA00012030"/>
    </source>
</evidence>
<evidence type="ECO:0000256" key="9">
    <source>
        <dbReference type="HAMAP-Rule" id="MF_00148"/>
    </source>
</evidence>
<dbReference type="InterPro" id="IPR018085">
    <property type="entry name" value="Ura-DNA_Glyclase_AS"/>
</dbReference>
<dbReference type="InterPro" id="IPR002043">
    <property type="entry name" value="UDG_fam1"/>
</dbReference>
<dbReference type="SMART" id="SM00986">
    <property type="entry name" value="UDG"/>
    <property type="match status" value="1"/>
</dbReference>